<dbReference type="PANTHER" id="PTHR42855:SF2">
    <property type="entry name" value="DRUG RESISTANCE ABC TRANSPORTER,ATP-BINDING PROTEIN"/>
    <property type="match status" value="1"/>
</dbReference>
<dbReference type="SMART" id="SM00382">
    <property type="entry name" value="AAA"/>
    <property type="match status" value="2"/>
</dbReference>
<comment type="caution">
    <text evidence="4">The sequence shown here is derived from an EMBL/GenBank/DDBJ whole genome shotgun (WGS) entry which is preliminary data.</text>
</comment>
<reference evidence="4 5" key="1">
    <citation type="submission" date="2023-07" db="EMBL/GenBank/DDBJ databases">
        <title>Genomic Encyclopedia of Type Strains, Phase IV (KMG-IV): sequencing the most valuable type-strain genomes for metagenomic binning, comparative biology and taxonomic classification.</title>
        <authorList>
            <person name="Goeker M."/>
        </authorList>
    </citation>
    <scope>NUCLEOTIDE SEQUENCE [LARGE SCALE GENOMIC DNA]</scope>
    <source>
        <strain evidence="4 5">DSM 12751</strain>
    </source>
</reference>
<evidence type="ECO:0000256" key="1">
    <source>
        <dbReference type="ARBA" id="ARBA00022741"/>
    </source>
</evidence>
<dbReference type="Pfam" id="PF00005">
    <property type="entry name" value="ABC_tran"/>
    <property type="match status" value="2"/>
</dbReference>
<evidence type="ECO:0000313" key="4">
    <source>
        <dbReference type="EMBL" id="MDQ0166900.1"/>
    </source>
</evidence>
<sequence>MSILDVEHITHTIADKTIFRNISFRLLAGEHVGLVGANGAGKSTLLRILCGDILPDAGRVQWISNVQVGHLEQHIQLKPEETILQFLLSAFSDLYKMESDMLHISEQMGQTSGKELDVLLKQFTDLQEALEHGDFYRLESKAEEVARGLGLTEIGLESRVDTLSGGQRTKLLLGKLLLQQPQVLLLDEPTNYLDTEHINWFKDYLKDYPNAFILISHDTDFMDAVVHLIYHLEHQEIQRYVGNHTQFLHAYELRKNEKTLAYRQQQAEIKKLETYIQKNKVRASTAKQAKSREKKLEKIERLDKPVILPRPRFSFPITGEPGETIMEARQLVVGYEQPLLPPLNLTLKRGMKVALIGYNGIGKSTSLKTILGHIPLLSGDVILGEQVKPAYFAQELHKDKSHPDDTHTAIEEVWHAFPHLTQREVRSALARCGLRSVHLKQSLASLSGGEQAKVRLCKLMLSDTNWLILDEPTNHLDLAAKDALREALIAYPGTILLVSHEPSFYQDWVTDVWDIEALINEA</sequence>
<organism evidence="4 5">
    <name type="scientific">Caldalkalibacillus horti</name>
    <dbReference type="NCBI Taxonomy" id="77523"/>
    <lineage>
        <taxon>Bacteria</taxon>
        <taxon>Bacillati</taxon>
        <taxon>Bacillota</taxon>
        <taxon>Bacilli</taxon>
        <taxon>Bacillales</taxon>
        <taxon>Bacillaceae</taxon>
        <taxon>Caldalkalibacillus</taxon>
    </lineage>
</organism>
<dbReference type="Proteomes" id="UP001235840">
    <property type="component" value="Unassembled WGS sequence"/>
</dbReference>
<protein>
    <submittedName>
        <fullName evidence="4">ATPase subunit of ABC transporter with duplicated ATPase domains</fullName>
    </submittedName>
</protein>
<gene>
    <name evidence="4" type="ORF">J2S11_002816</name>
</gene>
<dbReference type="CDD" id="cd03221">
    <property type="entry name" value="ABCF_EF-3"/>
    <property type="match status" value="2"/>
</dbReference>
<keyword evidence="5" id="KW-1185">Reference proteome</keyword>
<dbReference type="PANTHER" id="PTHR42855">
    <property type="entry name" value="ABC TRANSPORTER ATP-BINDING SUBUNIT"/>
    <property type="match status" value="1"/>
</dbReference>
<keyword evidence="2" id="KW-0067">ATP-binding</keyword>
<feature type="domain" description="ABC transporter" evidence="3">
    <location>
        <begin position="325"/>
        <end position="521"/>
    </location>
</feature>
<dbReference type="InterPro" id="IPR032781">
    <property type="entry name" value="ABC_tran_Xtn"/>
</dbReference>
<dbReference type="RefSeq" id="WP_307395467.1">
    <property type="nucleotide sequence ID" value="NZ_BAAADK010000003.1"/>
</dbReference>
<evidence type="ECO:0000256" key="2">
    <source>
        <dbReference type="ARBA" id="ARBA00022840"/>
    </source>
</evidence>
<dbReference type="Pfam" id="PF12848">
    <property type="entry name" value="ABC_tran_Xtn"/>
    <property type="match status" value="1"/>
</dbReference>
<keyword evidence="1" id="KW-0547">Nucleotide-binding</keyword>
<dbReference type="InterPro" id="IPR017871">
    <property type="entry name" value="ABC_transporter-like_CS"/>
</dbReference>
<dbReference type="PROSITE" id="PS50893">
    <property type="entry name" value="ABC_TRANSPORTER_2"/>
    <property type="match status" value="2"/>
</dbReference>
<evidence type="ECO:0000313" key="5">
    <source>
        <dbReference type="Proteomes" id="UP001235840"/>
    </source>
</evidence>
<dbReference type="EMBL" id="JAUSTY010000011">
    <property type="protein sequence ID" value="MDQ0166900.1"/>
    <property type="molecule type" value="Genomic_DNA"/>
</dbReference>
<dbReference type="InterPro" id="IPR027417">
    <property type="entry name" value="P-loop_NTPase"/>
</dbReference>
<dbReference type="InterPro" id="IPR003593">
    <property type="entry name" value="AAA+_ATPase"/>
</dbReference>
<dbReference type="InterPro" id="IPR051309">
    <property type="entry name" value="ABCF_ATPase"/>
</dbReference>
<feature type="domain" description="ABC transporter" evidence="3">
    <location>
        <begin position="4"/>
        <end position="275"/>
    </location>
</feature>
<proteinExistence type="predicted"/>
<evidence type="ECO:0000259" key="3">
    <source>
        <dbReference type="PROSITE" id="PS50893"/>
    </source>
</evidence>
<accession>A0ABT9W0X1</accession>
<dbReference type="SUPFAM" id="SSF52540">
    <property type="entry name" value="P-loop containing nucleoside triphosphate hydrolases"/>
    <property type="match status" value="2"/>
</dbReference>
<dbReference type="InterPro" id="IPR003439">
    <property type="entry name" value="ABC_transporter-like_ATP-bd"/>
</dbReference>
<dbReference type="PROSITE" id="PS00211">
    <property type="entry name" value="ABC_TRANSPORTER_1"/>
    <property type="match status" value="2"/>
</dbReference>
<dbReference type="Gene3D" id="3.40.50.300">
    <property type="entry name" value="P-loop containing nucleotide triphosphate hydrolases"/>
    <property type="match status" value="2"/>
</dbReference>
<name>A0ABT9W0X1_9BACI</name>